<dbReference type="EMBL" id="BT087446">
    <property type="protein sequence ID" value="ACR37799.1"/>
    <property type="molecule type" value="mRNA"/>
</dbReference>
<keyword evidence="5" id="KW-0067">ATP-binding</keyword>
<dbReference type="AlphaFoldDB" id="C4J9E9"/>
<protein>
    <recommendedName>
        <fullName evidence="7">Carbohydrate kinase PfkB domain-containing protein</fullName>
    </recommendedName>
</protein>
<evidence type="ECO:0000256" key="4">
    <source>
        <dbReference type="ARBA" id="ARBA00022777"/>
    </source>
</evidence>
<reference evidence="8" key="1">
    <citation type="journal article" date="2009" name="PLoS Genet.">
        <title>Sequencing, mapping, and analysis of 27,455 maize full-length cDNAs.</title>
        <authorList>
            <person name="Soderlund C."/>
            <person name="Descour A."/>
            <person name="Kudrna D."/>
            <person name="Bomhoff M."/>
            <person name="Boyd L."/>
            <person name="Currie J."/>
            <person name="Angelova A."/>
            <person name="Collura K."/>
            <person name="Wissotski M."/>
            <person name="Ashley E."/>
            <person name="Morrow D."/>
            <person name="Fernandes J."/>
            <person name="Walbot V."/>
            <person name="Yu Y."/>
        </authorList>
    </citation>
    <scope>NUCLEOTIDE SEQUENCE</scope>
    <source>
        <strain evidence="8">B73</strain>
    </source>
</reference>
<evidence type="ECO:0000259" key="7">
    <source>
        <dbReference type="Pfam" id="PF00294"/>
    </source>
</evidence>
<evidence type="ECO:0000256" key="1">
    <source>
        <dbReference type="ARBA" id="ARBA00010688"/>
    </source>
</evidence>
<evidence type="ECO:0000256" key="3">
    <source>
        <dbReference type="ARBA" id="ARBA00022741"/>
    </source>
</evidence>
<comment type="similarity">
    <text evidence="1">Belongs to the carbohydrate kinase PfkB family.</text>
</comment>
<dbReference type="PROSITE" id="PS00584">
    <property type="entry name" value="PFKB_KINASES_2"/>
    <property type="match status" value="1"/>
</dbReference>
<evidence type="ECO:0000256" key="6">
    <source>
        <dbReference type="ARBA" id="ARBA00023277"/>
    </source>
</evidence>
<accession>C4J9E9</accession>
<evidence type="ECO:0000256" key="5">
    <source>
        <dbReference type="ARBA" id="ARBA00022840"/>
    </source>
</evidence>
<keyword evidence="4" id="KW-0418">Kinase</keyword>
<sequence length="106" mass="11507">MKLWRPTMKLLLVTLGDQGCKYYARDFHGAVPSFKVQQVDTTGAGDAFVGALLQRIVKDPSSLQDEKKLVESIKFANACGAITTTKKGAIPSLPTEAEVLQLIEKA</sequence>
<dbReference type="GO" id="GO:0005524">
    <property type="term" value="F:ATP binding"/>
    <property type="evidence" value="ECO:0007669"/>
    <property type="project" value="UniProtKB-KW"/>
</dbReference>
<dbReference type="InterPro" id="IPR050306">
    <property type="entry name" value="PfkB_Carbo_kinase"/>
</dbReference>
<dbReference type="PANTHER" id="PTHR43085">
    <property type="entry name" value="HEXOKINASE FAMILY MEMBER"/>
    <property type="match status" value="1"/>
</dbReference>
<name>C4J9E9_MAIZE</name>
<dbReference type="InterPro" id="IPR011611">
    <property type="entry name" value="PfkB_dom"/>
</dbReference>
<dbReference type="SUPFAM" id="SSF53613">
    <property type="entry name" value="Ribokinase-like"/>
    <property type="match status" value="1"/>
</dbReference>
<proteinExistence type="evidence at transcript level"/>
<organism evidence="8">
    <name type="scientific">Zea mays</name>
    <name type="common">Maize</name>
    <dbReference type="NCBI Taxonomy" id="4577"/>
    <lineage>
        <taxon>Eukaryota</taxon>
        <taxon>Viridiplantae</taxon>
        <taxon>Streptophyta</taxon>
        <taxon>Embryophyta</taxon>
        <taxon>Tracheophyta</taxon>
        <taxon>Spermatophyta</taxon>
        <taxon>Magnoliopsida</taxon>
        <taxon>Liliopsida</taxon>
        <taxon>Poales</taxon>
        <taxon>Poaceae</taxon>
        <taxon>PACMAD clade</taxon>
        <taxon>Panicoideae</taxon>
        <taxon>Andropogonodae</taxon>
        <taxon>Andropogoneae</taxon>
        <taxon>Tripsacinae</taxon>
        <taxon>Zea</taxon>
    </lineage>
</organism>
<keyword evidence="3" id="KW-0547">Nucleotide-binding</keyword>
<dbReference type="PANTHER" id="PTHR43085:SF24">
    <property type="entry name" value="FRUCTOKINASE-4-RELATED"/>
    <property type="match status" value="1"/>
</dbReference>
<evidence type="ECO:0000313" key="8">
    <source>
        <dbReference type="EMBL" id="ACR37799.1"/>
    </source>
</evidence>
<evidence type="ECO:0000256" key="2">
    <source>
        <dbReference type="ARBA" id="ARBA00022679"/>
    </source>
</evidence>
<feature type="domain" description="Carbohydrate kinase PfkB" evidence="7">
    <location>
        <begin position="9"/>
        <end position="95"/>
    </location>
</feature>
<dbReference type="Gene3D" id="3.40.1190.20">
    <property type="match status" value="1"/>
</dbReference>
<keyword evidence="6" id="KW-0119">Carbohydrate metabolism</keyword>
<dbReference type="InterPro" id="IPR029056">
    <property type="entry name" value="Ribokinase-like"/>
</dbReference>
<dbReference type="InterPro" id="IPR002173">
    <property type="entry name" value="Carboh/pur_kinase_PfkB_CS"/>
</dbReference>
<dbReference type="Pfam" id="PF00294">
    <property type="entry name" value="PfkB"/>
    <property type="match status" value="1"/>
</dbReference>
<keyword evidence="2" id="KW-0808">Transferase</keyword>
<dbReference type="GO" id="GO:0016301">
    <property type="term" value="F:kinase activity"/>
    <property type="evidence" value="ECO:0007669"/>
    <property type="project" value="UniProtKB-KW"/>
</dbReference>